<dbReference type="GO" id="GO:0051287">
    <property type="term" value="F:NAD binding"/>
    <property type="evidence" value="ECO:0007669"/>
    <property type="project" value="InterPro"/>
</dbReference>
<dbReference type="InterPro" id="IPR006140">
    <property type="entry name" value="D-isomer_DH_NAD-bd"/>
</dbReference>
<protein>
    <submittedName>
        <fullName evidence="7">C-terminal binding protein</fullName>
    </submittedName>
</protein>
<dbReference type="InterPro" id="IPR050857">
    <property type="entry name" value="D-2-hydroxyacid_DH"/>
</dbReference>
<evidence type="ECO:0000313" key="7">
    <source>
        <dbReference type="EMBL" id="QGQ94110.1"/>
    </source>
</evidence>
<dbReference type="InterPro" id="IPR043322">
    <property type="entry name" value="CtBP"/>
</dbReference>
<dbReference type="PANTHER" id="PTHR42789:SF1">
    <property type="entry name" value="D-ISOMER SPECIFIC 2-HYDROXYACID DEHYDROGENASE FAMILY PROTEIN (AFU_ORTHOLOGUE AFUA_6G10090)"/>
    <property type="match status" value="1"/>
</dbReference>
<evidence type="ECO:0000259" key="6">
    <source>
        <dbReference type="Pfam" id="PF02826"/>
    </source>
</evidence>
<reference evidence="8" key="1">
    <citation type="submission" date="2018-11" db="EMBL/GenBank/DDBJ databases">
        <title>Complete genome sequence of Paenibacillus sp. ML311-T8.</title>
        <authorList>
            <person name="Nam Y.-D."/>
            <person name="Kang J."/>
            <person name="Chung W.-H."/>
            <person name="Park Y.S."/>
        </authorList>
    </citation>
    <scope>NUCLEOTIDE SEQUENCE [LARGE SCALE GENOMIC DNA]</scope>
    <source>
        <strain evidence="8">ML311-T8</strain>
    </source>
</reference>
<evidence type="ECO:0000313" key="8">
    <source>
        <dbReference type="Proteomes" id="UP000426246"/>
    </source>
</evidence>
<dbReference type="EMBL" id="CP034235">
    <property type="protein sequence ID" value="QGQ94110.1"/>
    <property type="molecule type" value="Genomic_DNA"/>
</dbReference>
<dbReference type="Pfam" id="PF02826">
    <property type="entry name" value="2-Hacid_dh_C"/>
    <property type="match status" value="1"/>
</dbReference>
<evidence type="ECO:0000256" key="1">
    <source>
        <dbReference type="ARBA" id="ARBA00005854"/>
    </source>
</evidence>
<dbReference type="OrthoDB" id="9805416at2"/>
<dbReference type="InterPro" id="IPR006139">
    <property type="entry name" value="D-isomer_2_OHA_DH_cat_dom"/>
</dbReference>
<dbReference type="Proteomes" id="UP000426246">
    <property type="component" value="Chromosome"/>
</dbReference>
<dbReference type="PROSITE" id="PS00670">
    <property type="entry name" value="D_2_HYDROXYACID_DH_2"/>
    <property type="match status" value="1"/>
</dbReference>
<sequence length="320" mass="35201">MKAYITPHDFPNLDQETKMLAELGVELELINSVDPKVIAEKAKDGVALFVQYTKIPQETIEQLDQCKIILRYGIGYDNIDLQAAGKKGIYVSNVPHYCGDEVADHTLAFMLTAARKLIAINAGVHAGGWSFMQHRPIYSLARKTLGLIGCGYIAQKVASRAKAFGMDIVAYDPWLAQDKAAAMGIELVSLEELCARADFVSLHLPLSAETYHFVNKALVAKMKDSVIIMNTARGALVNAADMREALLDNKIGMICLDVLETEPPEANHPLIGLEGAILTPHSAYYSEESLPALQKMAVEEVARVIRGERPLSPVNLKWWV</sequence>
<comment type="similarity">
    <text evidence="1 4">Belongs to the D-isomer specific 2-hydroxyacid dehydrogenase family.</text>
</comment>
<keyword evidence="3" id="KW-0520">NAD</keyword>
<feature type="domain" description="D-isomer specific 2-hydroxyacid dehydrogenase catalytic" evidence="5">
    <location>
        <begin position="16"/>
        <end position="315"/>
    </location>
</feature>
<keyword evidence="8" id="KW-1185">Reference proteome</keyword>
<dbReference type="SUPFAM" id="SSF52283">
    <property type="entry name" value="Formate/glycerate dehydrogenase catalytic domain-like"/>
    <property type="match status" value="1"/>
</dbReference>
<evidence type="ECO:0000256" key="4">
    <source>
        <dbReference type="RuleBase" id="RU003719"/>
    </source>
</evidence>
<feature type="domain" description="D-isomer specific 2-hydroxyacid dehydrogenase NAD-binding" evidence="6">
    <location>
        <begin position="107"/>
        <end position="283"/>
    </location>
</feature>
<dbReference type="GO" id="GO:0016616">
    <property type="term" value="F:oxidoreductase activity, acting on the CH-OH group of donors, NAD or NADP as acceptor"/>
    <property type="evidence" value="ECO:0007669"/>
    <property type="project" value="InterPro"/>
</dbReference>
<dbReference type="PANTHER" id="PTHR42789">
    <property type="entry name" value="D-ISOMER SPECIFIC 2-HYDROXYACID DEHYDROGENASE FAMILY PROTEIN (AFU_ORTHOLOGUE AFUA_6G10090)"/>
    <property type="match status" value="1"/>
</dbReference>
<gene>
    <name evidence="7" type="ORF">EHS13_03910</name>
</gene>
<proteinExistence type="inferred from homology"/>
<evidence type="ECO:0000256" key="2">
    <source>
        <dbReference type="ARBA" id="ARBA00023002"/>
    </source>
</evidence>
<dbReference type="Gene3D" id="3.40.50.720">
    <property type="entry name" value="NAD(P)-binding Rossmann-like Domain"/>
    <property type="match status" value="2"/>
</dbReference>
<dbReference type="SUPFAM" id="SSF51735">
    <property type="entry name" value="NAD(P)-binding Rossmann-fold domains"/>
    <property type="match status" value="1"/>
</dbReference>
<dbReference type="AlphaFoldDB" id="A0A6B8RD82"/>
<accession>A0A6B8RD82</accession>
<dbReference type="CDD" id="cd05299">
    <property type="entry name" value="CtBP_dh"/>
    <property type="match status" value="1"/>
</dbReference>
<dbReference type="GO" id="GO:0003714">
    <property type="term" value="F:transcription corepressor activity"/>
    <property type="evidence" value="ECO:0007669"/>
    <property type="project" value="InterPro"/>
</dbReference>
<dbReference type="KEGG" id="ppsc:EHS13_03910"/>
<dbReference type="InterPro" id="IPR029753">
    <property type="entry name" value="D-isomer_DH_CS"/>
</dbReference>
<evidence type="ECO:0000256" key="3">
    <source>
        <dbReference type="ARBA" id="ARBA00023027"/>
    </source>
</evidence>
<keyword evidence="2 4" id="KW-0560">Oxidoreductase</keyword>
<evidence type="ECO:0000259" key="5">
    <source>
        <dbReference type="Pfam" id="PF00389"/>
    </source>
</evidence>
<name>A0A6B8RD82_9BACL</name>
<dbReference type="InterPro" id="IPR036291">
    <property type="entry name" value="NAD(P)-bd_dom_sf"/>
</dbReference>
<dbReference type="PROSITE" id="PS00671">
    <property type="entry name" value="D_2_HYDROXYACID_DH_3"/>
    <property type="match status" value="1"/>
</dbReference>
<dbReference type="Pfam" id="PF00389">
    <property type="entry name" value="2-Hacid_dh"/>
    <property type="match status" value="1"/>
</dbReference>
<organism evidence="7 8">
    <name type="scientific">Paenibacillus psychroresistens</name>
    <dbReference type="NCBI Taxonomy" id="1778678"/>
    <lineage>
        <taxon>Bacteria</taxon>
        <taxon>Bacillati</taxon>
        <taxon>Bacillota</taxon>
        <taxon>Bacilli</taxon>
        <taxon>Bacillales</taxon>
        <taxon>Paenibacillaceae</taxon>
        <taxon>Paenibacillus</taxon>
    </lineage>
</organism>
<dbReference type="RefSeq" id="WP_155699108.1">
    <property type="nucleotide sequence ID" value="NZ_CP034235.1"/>
</dbReference>